<reference evidence="2 3" key="1">
    <citation type="submission" date="2025-05" db="UniProtKB">
        <authorList>
            <consortium name="RefSeq"/>
        </authorList>
    </citation>
    <scope>IDENTIFICATION</scope>
</reference>
<accession>A0ABM4TMX0</accession>
<sequence length="89" mass="10149">MLKNIFLIKIFVRTEMSDDLSCPNCESKSITRKRYLAIPRMKKFKMDFCTPKCVGKNASMATCPRCGVRDQTVVNYEANANTHGQALLR</sequence>
<dbReference type="Proteomes" id="UP001652628">
    <property type="component" value="Chromosome 2R"/>
</dbReference>
<dbReference type="RefSeq" id="XP_070851318.1">
    <property type="nucleotide sequence ID" value="XM_070995217.1"/>
</dbReference>
<dbReference type="RefSeq" id="XP_070851319.1">
    <property type="nucleotide sequence ID" value="XM_070995218.1"/>
</dbReference>
<name>A0ABM4TMX0_DROSZ</name>
<keyword evidence="1" id="KW-1185">Reference proteome</keyword>
<evidence type="ECO:0000313" key="1">
    <source>
        <dbReference type="Proteomes" id="UP001652628"/>
    </source>
</evidence>
<protein>
    <submittedName>
        <fullName evidence="2 3">Uncharacterized protein isoform X1</fullName>
    </submittedName>
</protein>
<evidence type="ECO:0000313" key="3">
    <source>
        <dbReference type="RefSeq" id="XP_070851319.1"/>
    </source>
</evidence>
<gene>
    <name evidence="2 3" type="primary">LOC108008391</name>
</gene>
<dbReference type="GeneID" id="108008391"/>
<proteinExistence type="predicted"/>
<organism evidence="1 2">
    <name type="scientific">Drosophila suzukii</name>
    <name type="common">Spotted-wing drosophila fruit fly</name>
    <dbReference type="NCBI Taxonomy" id="28584"/>
    <lineage>
        <taxon>Eukaryota</taxon>
        <taxon>Metazoa</taxon>
        <taxon>Ecdysozoa</taxon>
        <taxon>Arthropoda</taxon>
        <taxon>Hexapoda</taxon>
        <taxon>Insecta</taxon>
        <taxon>Pterygota</taxon>
        <taxon>Neoptera</taxon>
        <taxon>Endopterygota</taxon>
        <taxon>Diptera</taxon>
        <taxon>Brachycera</taxon>
        <taxon>Muscomorpha</taxon>
        <taxon>Ephydroidea</taxon>
        <taxon>Drosophilidae</taxon>
        <taxon>Drosophila</taxon>
        <taxon>Sophophora</taxon>
    </lineage>
</organism>
<evidence type="ECO:0000313" key="2">
    <source>
        <dbReference type="RefSeq" id="XP_070851318.1"/>
    </source>
</evidence>